<dbReference type="EMBL" id="JAHTGR010000008">
    <property type="protein sequence ID" value="MBV6322420.1"/>
    <property type="molecule type" value="Genomic_DNA"/>
</dbReference>
<dbReference type="EMBL" id="JALJZU010000009">
    <property type="protein sequence ID" value="MCP2010614.1"/>
    <property type="molecule type" value="Genomic_DNA"/>
</dbReference>
<evidence type="ECO:0000313" key="2">
    <source>
        <dbReference type="EMBL" id="MCP2010614.1"/>
    </source>
</evidence>
<evidence type="ECO:0000313" key="4">
    <source>
        <dbReference type="Proteomes" id="UP001162889"/>
    </source>
</evidence>
<protein>
    <submittedName>
        <fullName evidence="1">Uncharacterized protein</fullName>
    </submittedName>
</protein>
<organism evidence="1 3">
    <name type="scientific">Duganella violaceipulchra</name>
    <dbReference type="NCBI Taxonomy" id="2849652"/>
    <lineage>
        <taxon>Bacteria</taxon>
        <taxon>Pseudomonadati</taxon>
        <taxon>Pseudomonadota</taxon>
        <taxon>Betaproteobacteria</taxon>
        <taxon>Burkholderiales</taxon>
        <taxon>Oxalobacteraceae</taxon>
        <taxon>Telluria group</taxon>
        <taxon>Duganella</taxon>
    </lineage>
</organism>
<reference evidence="2" key="2">
    <citation type="submission" date="2022-03" db="EMBL/GenBank/DDBJ databases">
        <title>Genome Encyclopedia of Bacteria and Archaea VI: Functional Genomics of Type Strains.</title>
        <authorList>
            <person name="Whitman W."/>
        </authorList>
    </citation>
    <scope>NUCLEOTIDE SEQUENCE</scope>
    <source>
        <strain evidence="2">HSC-15S17</strain>
    </source>
</reference>
<dbReference type="AlphaFoldDB" id="A0AA41L8P6"/>
<dbReference type="Proteomes" id="UP001162889">
    <property type="component" value="Unassembled WGS sequence"/>
</dbReference>
<proteinExistence type="predicted"/>
<evidence type="ECO:0000313" key="3">
    <source>
        <dbReference type="Proteomes" id="UP001155901"/>
    </source>
</evidence>
<comment type="caution">
    <text evidence="1">The sequence shown here is derived from an EMBL/GenBank/DDBJ whole genome shotgun (WGS) entry which is preliminary data.</text>
</comment>
<dbReference type="RefSeq" id="WP_217943195.1">
    <property type="nucleotide sequence ID" value="NZ_JAHTGR010000008.1"/>
</dbReference>
<keyword evidence="4" id="KW-1185">Reference proteome</keyword>
<evidence type="ECO:0000313" key="1">
    <source>
        <dbReference type="EMBL" id="MBV6322420.1"/>
    </source>
</evidence>
<dbReference type="Proteomes" id="UP001155901">
    <property type="component" value="Unassembled WGS sequence"/>
</dbReference>
<gene>
    <name evidence="1" type="ORF">KVP70_15835</name>
    <name evidence="2" type="ORF">L1274_004356</name>
</gene>
<reference evidence="1" key="1">
    <citation type="submission" date="2021-07" db="EMBL/GenBank/DDBJ databases">
        <title>Characterization of violacein-producing bacteria and related species.</title>
        <authorList>
            <person name="Wilson H.S."/>
            <person name="De Leon M.E."/>
        </authorList>
    </citation>
    <scope>NUCLEOTIDE SEQUENCE</scope>
    <source>
        <strain evidence="1">HSC-15S17</strain>
    </source>
</reference>
<sequence>MTPEREREYDELLAYVSHFATVVWKVSSTAEIHPAKTIERVVEQFGKSKALAGLRQAANDTVEETNNWSREAKSTVDEAFKSAGIVTVSEITRRYSASYKRIIKRGIIRDETEYYLIHAVLIDQGNSVANDERAHLQKLTEAYEARA</sequence>
<accession>A0AA41L8P6</accession>
<name>A0AA41L8P6_9BURK</name>